<dbReference type="InterPro" id="IPR058432">
    <property type="entry name" value="DUF8119"/>
</dbReference>
<protein>
    <recommendedName>
        <fullName evidence="2">DUF8119 domain-containing protein</fullName>
    </recommendedName>
</protein>
<dbReference type="AlphaFoldDB" id="A0A1H6XQB5"/>
<keyword evidence="4" id="KW-1185">Reference proteome</keyword>
<dbReference type="Pfam" id="PF26436">
    <property type="entry name" value="DUF8119"/>
    <property type="match status" value="1"/>
</dbReference>
<accession>A0A2H4PZ16</accession>
<evidence type="ECO:0000313" key="4">
    <source>
        <dbReference type="Proteomes" id="UP000198888"/>
    </source>
</evidence>
<reference evidence="3 4" key="1">
    <citation type="submission" date="2016-10" db="EMBL/GenBank/DDBJ databases">
        <authorList>
            <person name="de Groot N.N."/>
        </authorList>
    </citation>
    <scope>NUCLEOTIDE SEQUENCE [LARGE SCALE GENOMIC DNA]</scope>
    <source>
        <strain evidence="3 4">DSM 22187</strain>
    </source>
</reference>
<evidence type="ECO:0000313" key="3">
    <source>
        <dbReference type="EMBL" id="SEJ31263.1"/>
    </source>
</evidence>
<keyword evidence="1" id="KW-0472">Membrane</keyword>
<gene>
    <name evidence="3" type="ORF">SAMN05444271_1452</name>
</gene>
<feature type="transmembrane region" description="Helical" evidence="1">
    <location>
        <begin position="22"/>
        <end position="39"/>
    </location>
</feature>
<evidence type="ECO:0000256" key="1">
    <source>
        <dbReference type="SAM" id="Phobius"/>
    </source>
</evidence>
<dbReference type="RefSeq" id="WP_089673780.1">
    <property type="nucleotide sequence ID" value="NZ_CP024845.1"/>
</dbReference>
<dbReference type="GeneID" id="35001362"/>
<feature type="domain" description="DUF8119" evidence="2">
    <location>
        <begin position="1"/>
        <end position="64"/>
    </location>
</feature>
<dbReference type="STRING" id="1073996.SAMN05444271_1452"/>
<proteinExistence type="predicted"/>
<dbReference type="OrthoDB" id="338598at2157"/>
<organism evidence="3 4">
    <name type="scientific">Halohasta litchfieldiae</name>
    <dbReference type="NCBI Taxonomy" id="1073996"/>
    <lineage>
        <taxon>Archaea</taxon>
        <taxon>Methanobacteriati</taxon>
        <taxon>Methanobacteriota</taxon>
        <taxon>Stenosarchaea group</taxon>
        <taxon>Halobacteria</taxon>
        <taxon>Halobacteriales</taxon>
        <taxon>Haloferacaceae</taxon>
        <taxon>Halohasta</taxon>
    </lineage>
</organism>
<sequence>MSRPKSLFGRIQQYETHLIEDLFMSGLIFAIISMVWARAPAAWPQIIYYFALVVCLFGYFKYVSPPPTEPAVDS</sequence>
<dbReference type="Proteomes" id="UP000198888">
    <property type="component" value="Unassembled WGS sequence"/>
</dbReference>
<feature type="transmembrane region" description="Helical" evidence="1">
    <location>
        <begin position="46"/>
        <end position="64"/>
    </location>
</feature>
<dbReference type="EMBL" id="FNYR01000045">
    <property type="protein sequence ID" value="SEJ31263.1"/>
    <property type="molecule type" value="Genomic_DNA"/>
</dbReference>
<evidence type="ECO:0000259" key="2">
    <source>
        <dbReference type="Pfam" id="PF26436"/>
    </source>
</evidence>
<keyword evidence="1" id="KW-0812">Transmembrane</keyword>
<accession>A0A1H6XQB5</accession>
<dbReference type="KEGG" id="hae:halTADL_0544"/>
<name>A0A1H6XQB5_9EURY</name>
<keyword evidence="1" id="KW-1133">Transmembrane helix</keyword>